<comment type="caution">
    <text evidence="2">The sequence shown here is derived from an EMBL/GenBank/DDBJ whole genome shotgun (WGS) entry which is preliminary data.</text>
</comment>
<sequence length="440" mass="45224">TINNDTRSIRVRLQHHYGLIVAGDTVHELTCNYAKQVKVTHAPVGVLDPAVSSTVGSDGSSVHGGDSGSFDDFGLGLFHDDVASDGNGEGGVNFGDADGNRVNFVEDGGWFGDSGGGGNVLTTGATPATLDNYNSFVSDRTDVGDSALRGSDENVEGPTDVPAFPGEGPDLPVDGLDLPGDDLGLPGDDMGLPGDSLDRPDDDLGLPDLLSGDPGLANDDDPNLEGDPGLLSDDSSLAGGSDGLSPAAPFPLDQPGFDPLNPFGSPAQGDAASRVPKTKPPSKKANATSGAMLPSATAAPSVLQLNVIDEDGGLTAVVFPGKPVGLEVHSARNSVVWGMCSQPLLAFGEADKDTQFRSLQSVLRGLNRGRSSFPTCPPSDDKKMSKGTYDITVTLQSQVVTSCPSSEDIKGVGSEQWSAALLPECFPGGHPLHNPFQTHS</sequence>
<keyword evidence="3" id="KW-1185">Reference proteome</keyword>
<feature type="compositionally biased region" description="Low complexity" evidence="1">
    <location>
        <begin position="226"/>
        <end position="247"/>
    </location>
</feature>
<proteinExistence type="predicted"/>
<dbReference type="AlphaFoldDB" id="A0ABD0M1U8"/>
<evidence type="ECO:0000313" key="2">
    <source>
        <dbReference type="EMBL" id="KAK7505705.1"/>
    </source>
</evidence>
<protein>
    <submittedName>
        <fullName evidence="2">Uncharacterized protein</fullName>
    </submittedName>
</protein>
<feature type="compositionally biased region" description="Low complexity" evidence="1">
    <location>
        <begin position="165"/>
        <end position="195"/>
    </location>
</feature>
<organism evidence="2 3">
    <name type="scientific">Batillaria attramentaria</name>
    <dbReference type="NCBI Taxonomy" id="370345"/>
    <lineage>
        <taxon>Eukaryota</taxon>
        <taxon>Metazoa</taxon>
        <taxon>Spiralia</taxon>
        <taxon>Lophotrochozoa</taxon>
        <taxon>Mollusca</taxon>
        <taxon>Gastropoda</taxon>
        <taxon>Caenogastropoda</taxon>
        <taxon>Sorbeoconcha</taxon>
        <taxon>Cerithioidea</taxon>
        <taxon>Batillariidae</taxon>
        <taxon>Batillaria</taxon>
    </lineage>
</organism>
<dbReference type="EMBL" id="JACVVK020000009">
    <property type="protein sequence ID" value="KAK7505705.1"/>
    <property type="molecule type" value="Genomic_DNA"/>
</dbReference>
<dbReference type="Proteomes" id="UP001519460">
    <property type="component" value="Unassembled WGS sequence"/>
</dbReference>
<feature type="region of interest" description="Disordered" evidence="1">
    <location>
        <begin position="143"/>
        <end position="292"/>
    </location>
</feature>
<evidence type="ECO:0000313" key="3">
    <source>
        <dbReference type="Proteomes" id="UP001519460"/>
    </source>
</evidence>
<feature type="compositionally biased region" description="Low complexity" evidence="1">
    <location>
        <begin position="206"/>
        <end position="216"/>
    </location>
</feature>
<name>A0ABD0M1U8_9CAEN</name>
<reference evidence="2 3" key="1">
    <citation type="journal article" date="2023" name="Sci. Data">
        <title>Genome assembly of the Korean intertidal mud-creeper Batillaria attramentaria.</title>
        <authorList>
            <person name="Patra A.K."/>
            <person name="Ho P.T."/>
            <person name="Jun S."/>
            <person name="Lee S.J."/>
            <person name="Kim Y."/>
            <person name="Won Y.J."/>
        </authorList>
    </citation>
    <scope>NUCLEOTIDE SEQUENCE [LARGE SCALE GENOMIC DNA]</scope>
    <source>
        <strain evidence="2">Wonlab-2016</strain>
    </source>
</reference>
<feature type="non-terminal residue" evidence="2">
    <location>
        <position position="1"/>
    </location>
</feature>
<gene>
    <name evidence="2" type="ORF">BaRGS_00002976</name>
</gene>
<accession>A0ABD0M1U8</accession>
<feature type="non-terminal residue" evidence="2">
    <location>
        <position position="440"/>
    </location>
</feature>
<evidence type="ECO:0000256" key="1">
    <source>
        <dbReference type="SAM" id="MobiDB-lite"/>
    </source>
</evidence>